<keyword evidence="14" id="KW-0460">Magnesium</keyword>
<keyword evidence="12" id="KW-0547">Nucleotide-binding</keyword>
<dbReference type="InterPro" id="IPR001128">
    <property type="entry name" value="Cyt_P450"/>
</dbReference>
<evidence type="ECO:0000256" key="19">
    <source>
        <dbReference type="ARBA" id="ARBA00023242"/>
    </source>
</evidence>
<dbReference type="InterPro" id="IPR041083">
    <property type="entry name" value="AAA_lid_10"/>
</dbReference>
<evidence type="ECO:0000256" key="13">
    <source>
        <dbReference type="ARBA" id="ARBA00022840"/>
    </source>
</evidence>
<feature type="region of interest" description="Disordered" evidence="21">
    <location>
        <begin position="695"/>
        <end position="726"/>
    </location>
</feature>
<dbReference type="GO" id="GO:0005664">
    <property type="term" value="C:nuclear origin of replication recognition complex"/>
    <property type="evidence" value="ECO:0007669"/>
    <property type="project" value="TreeGrafter"/>
</dbReference>
<name>A0A1B0CCP3_LUTLO</name>
<dbReference type="InterPro" id="IPR015163">
    <property type="entry name" value="Cdc6_C"/>
</dbReference>
<dbReference type="VEuPathDB" id="VectorBase:LLONM1_004792"/>
<evidence type="ECO:0000259" key="22">
    <source>
        <dbReference type="SMART" id="SM00382"/>
    </source>
</evidence>
<dbReference type="EMBL" id="AJWK01006939">
    <property type="status" value="NOT_ANNOTATED_CDS"/>
    <property type="molecule type" value="Genomic_DNA"/>
</dbReference>
<evidence type="ECO:0000256" key="20">
    <source>
        <dbReference type="PIRSR" id="PIRSR602403-1"/>
    </source>
</evidence>
<dbReference type="FunFam" id="3.40.50.300:FF:000199">
    <property type="entry name" value="Origin recognition complex subunit 1"/>
    <property type="match status" value="1"/>
</dbReference>
<comment type="similarity">
    <text evidence="7">Belongs to the cytochrome P450 family.</text>
</comment>
<evidence type="ECO:0000256" key="1">
    <source>
        <dbReference type="ARBA" id="ARBA00001971"/>
    </source>
</evidence>
<evidence type="ECO:0000256" key="6">
    <source>
        <dbReference type="ARBA" id="ARBA00008398"/>
    </source>
</evidence>
<keyword evidence="17" id="KW-0503">Monooxygenase</keyword>
<dbReference type="Pfam" id="PF09079">
    <property type="entry name" value="WHD_Cdc6"/>
    <property type="match status" value="1"/>
</dbReference>
<keyword evidence="13" id="KW-0067">ATP-binding</keyword>
<dbReference type="PRINTS" id="PR00465">
    <property type="entry name" value="EP450IV"/>
</dbReference>
<keyword evidence="18" id="KW-0238">DNA-binding</keyword>
<dbReference type="VEuPathDB" id="VectorBase:LLOJ002111"/>
<keyword evidence="11 20" id="KW-0479">Metal-binding</keyword>
<evidence type="ECO:0000259" key="23">
    <source>
        <dbReference type="SMART" id="SM01074"/>
    </source>
</evidence>
<dbReference type="InterPro" id="IPR027417">
    <property type="entry name" value="P-loop_NTPase"/>
</dbReference>
<dbReference type="InterPro" id="IPR036396">
    <property type="entry name" value="Cyt_P450_sf"/>
</dbReference>
<feature type="compositionally biased region" description="Basic and acidic residues" evidence="21">
    <location>
        <begin position="702"/>
        <end position="714"/>
    </location>
</feature>
<dbReference type="FunFam" id="1.10.8.60:FF:000062">
    <property type="entry name" value="Origin recognition complex subunit 1"/>
    <property type="match status" value="1"/>
</dbReference>
<evidence type="ECO:0000256" key="5">
    <source>
        <dbReference type="ARBA" id="ARBA00004406"/>
    </source>
</evidence>
<evidence type="ECO:0000256" key="3">
    <source>
        <dbReference type="ARBA" id="ARBA00004123"/>
    </source>
</evidence>
<dbReference type="Gene3D" id="1.10.8.60">
    <property type="match status" value="1"/>
</dbReference>
<dbReference type="SMART" id="SM01074">
    <property type="entry name" value="Cdc6_C"/>
    <property type="match status" value="1"/>
</dbReference>
<keyword evidence="10" id="KW-0235">DNA replication</keyword>
<feature type="domain" description="AAA+ ATPase" evidence="22">
    <location>
        <begin position="995"/>
        <end position="1146"/>
    </location>
</feature>
<sequence>MLPNSRILLRAHKFSQFRGIQKVHSSATENQHAVAFEVDTARQFSEIPGPSPFKLIKGFLPGGSYYKKDFVSFLSGFKDEYGNISKIPGVLGKRDIVLVYDPEDFKTVFQTQGAFPIRRGLDTMLQYREETRKDFYQGVLGVAVDQGQSWWDFRHKVNAAMMKPQITRKYVSAIDEVAQDFVKRQHSLRDANNEAPDDFYHELNMWALESIAYITMDTRLGIFDNTSDENMHSVMKDMKVFFDLSFRLNFLPSLWKYFPTSDYKRLTKSSDNLLNAVQGYVNIGIKKVKENSDDIENEGVLKKLLEIDPKVATIMVMDSLFAGVDTTSSGVFSVMYLLAKNPEKQEKLRKELLKILPEKNSPFTVENTSNLPYLRACIKEAFRLMPVTFGNFRTTGQDVVLSGYHIPKGTDIMMGNQIVHQQEKYFQRASEFQPERWIRPENSKITCPVNASSHPFAYLPFGFGTRMCIGRRFAEMEIESLVSRFVRHYNIEWKHPDPKVACLAINMPPRKTMSKMYGCPSNVKWGHKLKSKDVPELQNRKVTFYSKATCGELELSPEACVIVANWNKSNPGRGDIAKIIHIFHVTEEEYKHDRARAIVQWYAWADVLPQRFFTKGTALPESDVEVIEDHRPFENDISLGSISGKCCILDIPEGMSLSTLMENNPAFMEAFTCICRYKLVRSIGRQYRLVPILDNPDSQARSGERSHPRNDHVTPHTNRRTSRIRTVSPIKIVGRNVVRLSSVRKSPILLSDASDAENESPNKRRNSEDTSGGQTPRKKSNLNTSTVRRNLNESLNQSVDSDHLNYSIVDVESDALRVRLRVSENQRKKSTPTSPRKRSPGEELKTSPRKTRRSTSASQLFTPQGKSSVRKSILRTPASKLADSSTPRKSITLSNVIEEFPSGRRPSRICTKRQTFGFYCDAADDSPEIPKTPRSARMGRNPTTPKSAGKAQSVATTPSQKMKLLREGVITPTLGSREGALKGRKSLLEVARDHLHVCMYISGVPGTGKTATVTEVIRNLRANAEKLKLPKFQHIEINGMRLTEPRQAYVHIFRQLQGKTVPWEQAYNYLERRFRTEGGKKSVTVLVVDELDMLCNRRQDVVYNLLDWPANRAARLVVVTIANTMDLPERLLKGKVTSRLGLTRLTFKPYSFRQLQEIVTSRLGGFDGFNGDAVQLVSRKVAAVSGDARRALDICRRAVEVAEAEKQGTVSMGHVEKALAEMIANPKVQAIRACSRMEQVFLQAVIAESLRTGVEETTFMGIYAQFETLSSISGHTVPTITKSLEICARLGACRLIISQHSSSDIYQKILLNVSPDDVHYALQDKA</sequence>
<accession>A0A1B0CCP3</accession>
<feature type="region of interest" description="Disordered" evidence="21">
    <location>
        <begin position="924"/>
        <end position="960"/>
    </location>
</feature>
<evidence type="ECO:0000256" key="11">
    <source>
        <dbReference type="ARBA" id="ARBA00022723"/>
    </source>
</evidence>
<dbReference type="GO" id="GO:0004497">
    <property type="term" value="F:monooxygenase activity"/>
    <property type="evidence" value="ECO:0007669"/>
    <property type="project" value="UniProtKB-KW"/>
</dbReference>
<dbReference type="Gene3D" id="2.30.30.490">
    <property type="match status" value="1"/>
</dbReference>
<evidence type="ECO:0000256" key="21">
    <source>
        <dbReference type="SAM" id="MobiDB-lite"/>
    </source>
</evidence>
<dbReference type="PRINTS" id="PR00385">
    <property type="entry name" value="P450"/>
</dbReference>
<evidence type="ECO:0000256" key="7">
    <source>
        <dbReference type="ARBA" id="ARBA00010617"/>
    </source>
</evidence>
<dbReference type="InterPro" id="IPR017972">
    <property type="entry name" value="Cyt_P450_CS"/>
</dbReference>
<dbReference type="GO" id="GO:0020037">
    <property type="term" value="F:heme binding"/>
    <property type="evidence" value="ECO:0007669"/>
    <property type="project" value="InterPro"/>
</dbReference>
<protein>
    <recommendedName>
        <fullName evidence="8">Origin recognition complex subunit 1</fullName>
    </recommendedName>
</protein>
<comment type="function">
    <text evidence="2">May be involved in the metabolism of insect hormones and in the breakdown of synthetic insecticides.</text>
</comment>
<dbReference type="InterPro" id="IPR043151">
    <property type="entry name" value="BAH_sf"/>
</dbReference>
<dbReference type="FunFam" id="1.10.630.10:FF:000006">
    <property type="entry name" value="Cytochrome P450 302a1, mitochondrial"/>
    <property type="match status" value="1"/>
</dbReference>
<feature type="compositionally biased region" description="Polar residues" evidence="21">
    <location>
        <begin position="854"/>
        <end position="867"/>
    </location>
</feature>
<keyword evidence="25" id="KW-1185">Reference proteome</keyword>
<dbReference type="GO" id="GO:0005524">
    <property type="term" value="F:ATP binding"/>
    <property type="evidence" value="ECO:0007669"/>
    <property type="project" value="UniProtKB-KW"/>
</dbReference>
<keyword evidence="9 20" id="KW-0349">Heme</keyword>
<dbReference type="InterPro" id="IPR050311">
    <property type="entry name" value="ORC1/CDC6"/>
</dbReference>
<feature type="binding site" description="axial binding residue" evidence="20">
    <location>
        <position position="468"/>
    </location>
    <ligand>
        <name>heme</name>
        <dbReference type="ChEBI" id="CHEBI:30413"/>
    </ligand>
    <ligandPart>
        <name>Fe</name>
        <dbReference type="ChEBI" id="CHEBI:18248"/>
    </ligandPart>
</feature>
<evidence type="ECO:0000313" key="24">
    <source>
        <dbReference type="EnsemblMetazoa" id="LLOJ002111-PA"/>
    </source>
</evidence>
<dbReference type="GO" id="GO:0003688">
    <property type="term" value="F:DNA replication origin binding"/>
    <property type="evidence" value="ECO:0007669"/>
    <property type="project" value="TreeGrafter"/>
</dbReference>
<dbReference type="SMART" id="SM00382">
    <property type="entry name" value="AAA"/>
    <property type="match status" value="1"/>
</dbReference>
<evidence type="ECO:0000256" key="16">
    <source>
        <dbReference type="ARBA" id="ARBA00023004"/>
    </source>
</evidence>
<evidence type="ECO:0000256" key="9">
    <source>
        <dbReference type="ARBA" id="ARBA00022617"/>
    </source>
</evidence>
<dbReference type="Pfam" id="PF17872">
    <property type="entry name" value="AAA_lid_10"/>
    <property type="match status" value="1"/>
</dbReference>
<dbReference type="GO" id="GO:0005506">
    <property type="term" value="F:iron ion binding"/>
    <property type="evidence" value="ECO:0007669"/>
    <property type="project" value="InterPro"/>
</dbReference>
<evidence type="ECO:0000256" key="18">
    <source>
        <dbReference type="ARBA" id="ARBA00023125"/>
    </source>
</evidence>
<dbReference type="Gene3D" id="1.10.630.10">
    <property type="entry name" value="Cytochrome P450"/>
    <property type="match status" value="1"/>
</dbReference>
<feature type="domain" description="Cdc6 C-terminal" evidence="23">
    <location>
        <begin position="1242"/>
        <end position="1322"/>
    </location>
</feature>
<evidence type="ECO:0000256" key="14">
    <source>
        <dbReference type="ARBA" id="ARBA00022842"/>
    </source>
</evidence>
<evidence type="ECO:0000256" key="8">
    <source>
        <dbReference type="ARBA" id="ARBA00019081"/>
    </source>
</evidence>
<dbReference type="CDD" id="cd11054">
    <property type="entry name" value="CYP24A1-like"/>
    <property type="match status" value="1"/>
</dbReference>
<evidence type="ECO:0000256" key="2">
    <source>
        <dbReference type="ARBA" id="ARBA00003690"/>
    </source>
</evidence>
<dbReference type="PANTHER" id="PTHR10763:SF23">
    <property type="entry name" value="ORIGIN RECOGNITION COMPLEX SUBUNIT 1"/>
    <property type="match status" value="1"/>
</dbReference>
<feature type="region of interest" description="Disordered" evidence="21">
    <location>
        <begin position="751"/>
        <end position="785"/>
    </location>
</feature>
<dbReference type="Pfam" id="PF00067">
    <property type="entry name" value="p450"/>
    <property type="match status" value="1"/>
</dbReference>
<dbReference type="GO" id="GO:0005789">
    <property type="term" value="C:endoplasmic reticulum membrane"/>
    <property type="evidence" value="ECO:0007669"/>
    <property type="project" value="UniProtKB-SubCell"/>
</dbReference>
<dbReference type="CDD" id="cd00009">
    <property type="entry name" value="AAA"/>
    <property type="match status" value="1"/>
</dbReference>
<dbReference type="SUPFAM" id="SSF52540">
    <property type="entry name" value="P-loop containing nucleoside triphosphate hydrolases"/>
    <property type="match status" value="1"/>
</dbReference>
<dbReference type="EnsemblMetazoa" id="LLOJ002111-RA">
    <property type="protein sequence ID" value="LLOJ002111-PA"/>
    <property type="gene ID" value="LLOJ002111"/>
</dbReference>
<keyword evidence="16 20" id="KW-0408">Iron</keyword>
<evidence type="ECO:0000256" key="4">
    <source>
        <dbReference type="ARBA" id="ARBA00004174"/>
    </source>
</evidence>
<dbReference type="CDD" id="cd08768">
    <property type="entry name" value="Cdc6_C"/>
    <property type="match status" value="1"/>
</dbReference>
<dbReference type="GO" id="GO:0006270">
    <property type="term" value="P:DNA replication initiation"/>
    <property type="evidence" value="ECO:0007669"/>
    <property type="project" value="TreeGrafter"/>
</dbReference>
<dbReference type="GO" id="GO:0016705">
    <property type="term" value="F:oxidoreductase activity, acting on paired donors, with incorporation or reduction of molecular oxygen"/>
    <property type="evidence" value="ECO:0007669"/>
    <property type="project" value="InterPro"/>
</dbReference>
<evidence type="ECO:0000256" key="15">
    <source>
        <dbReference type="ARBA" id="ARBA00023002"/>
    </source>
</evidence>
<dbReference type="Proteomes" id="UP000092461">
    <property type="component" value="Unassembled WGS sequence"/>
</dbReference>
<feature type="region of interest" description="Disordered" evidence="21">
    <location>
        <begin position="820"/>
        <end position="887"/>
    </location>
</feature>
<dbReference type="GO" id="GO:0016887">
    <property type="term" value="F:ATP hydrolysis activity"/>
    <property type="evidence" value="ECO:0007669"/>
    <property type="project" value="InterPro"/>
</dbReference>
<dbReference type="VEuPathDB" id="VectorBase:LLONM1_001889"/>
<reference evidence="24" key="1">
    <citation type="submission" date="2020-05" db="UniProtKB">
        <authorList>
            <consortium name="EnsemblMetazoa"/>
        </authorList>
    </citation>
    <scope>IDENTIFICATION</scope>
    <source>
        <strain evidence="24">Jacobina</strain>
    </source>
</reference>
<evidence type="ECO:0000313" key="25">
    <source>
        <dbReference type="Proteomes" id="UP000092461"/>
    </source>
</evidence>
<comment type="subcellular location">
    <subcellularLocation>
        <location evidence="5">Endoplasmic reticulum membrane</location>
        <topology evidence="5">Peripheral membrane protein</topology>
    </subcellularLocation>
    <subcellularLocation>
        <location evidence="4">Microsome membrane</location>
        <topology evidence="4">Peripheral membrane protein</topology>
    </subcellularLocation>
    <subcellularLocation>
        <location evidence="3">Nucleus</location>
    </subcellularLocation>
</comment>
<dbReference type="InterPro" id="IPR002403">
    <property type="entry name" value="Cyt_P450_E_grp-IV"/>
</dbReference>
<proteinExistence type="inferred from homology"/>
<keyword evidence="19" id="KW-0539">Nucleus</keyword>
<dbReference type="PROSITE" id="PS00086">
    <property type="entry name" value="CYTOCHROME_P450"/>
    <property type="match status" value="1"/>
</dbReference>
<dbReference type="GO" id="GO:0033314">
    <property type="term" value="P:mitotic DNA replication checkpoint signaling"/>
    <property type="evidence" value="ECO:0007669"/>
    <property type="project" value="TreeGrafter"/>
</dbReference>
<dbReference type="Pfam" id="PF00004">
    <property type="entry name" value="AAA"/>
    <property type="match status" value="1"/>
</dbReference>
<dbReference type="PANTHER" id="PTHR10763">
    <property type="entry name" value="CELL DIVISION CONTROL PROTEIN 6-RELATED"/>
    <property type="match status" value="1"/>
</dbReference>
<evidence type="ECO:0000256" key="10">
    <source>
        <dbReference type="ARBA" id="ARBA00022705"/>
    </source>
</evidence>
<dbReference type="InterPro" id="IPR003959">
    <property type="entry name" value="ATPase_AAA_core"/>
</dbReference>
<dbReference type="SUPFAM" id="SSF48264">
    <property type="entry name" value="Cytochrome P450"/>
    <property type="match status" value="1"/>
</dbReference>
<dbReference type="InterPro" id="IPR003593">
    <property type="entry name" value="AAA+_ATPase"/>
</dbReference>
<dbReference type="Gene3D" id="3.40.50.300">
    <property type="entry name" value="P-loop containing nucleotide triphosphate hydrolases"/>
    <property type="match status" value="1"/>
</dbReference>
<evidence type="ECO:0000256" key="17">
    <source>
        <dbReference type="ARBA" id="ARBA00023033"/>
    </source>
</evidence>
<keyword evidence="15" id="KW-0560">Oxidoreductase</keyword>
<comment type="cofactor">
    <cofactor evidence="1 20">
        <name>heme</name>
        <dbReference type="ChEBI" id="CHEBI:30413"/>
    </cofactor>
</comment>
<evidence type="ECO:0000256" key="12">
    <source>
        <dbReference type="ARBA" id="ARBA00022741"/>
    </source>
</evidence>
<organism evidence="24 25">
    <name type="scientific">Lutzomyia longipalpis</name>
    <name type="common">Sand fly</name>
    <dbReference type="NCBI Taxonomy" id="7200"/>
    <lineage>
        <taxon>Eukaryota</taxon>
        <taxon>Metazoa</taxon>
        <taxon>Ecdysozoa</taxon>
        <taxon>Arthropoda</taxon>
        <taxon>Hexapoda</taxon>
        <taxon>Insecta</taxon>
        <taxon>Pterygota</taxon>
        <taxon>Neoptera</taxon>
        <taxon>Endopterygota</taxon>
        <taxon>Diptera</taxon>
        <taxon>Nematocera</taxon>
        <taxon>Psychodoidea</taxon>
        <taxon>Psychodidae</taxon>
        <taxon>Lutzomyia</taxon>
        <taxon>Lutzomyia</taxon>
    </lineage>
</organism>
<comment type="similarity">
    <text evidence="6">Belongs to the ORC1 family.</text>
</comment>